<evidence type="ECO:0000313" key="1">
    <source>
        <dbReference type="EMBL" id="RIA91366.1"/>
    </source>
</evidence>
<dbReference type="EMBL" id="QKYT01000154">
    <property type="protein sequence ID" value="RIA91366.1"/>
    <property type="molecule type" value="Genomic_DNA"/>
</dbReference>
<protein>
    <submittedName>
        <fullName evidence="1">Uncharacterized protein</fullName>
    </submittedName>
</protein>
<dbReference type="OrthoDB" id="432528at2759"/>
<proteinExistence type="predicted"/>
<sequence length="121" mass="14241">MVFWWETMINRIFSPTGDSNDYTRFIYINRFNCTVYSFDIKTQTWSTPSMTGMIPSRHRELQPVSDQNGKIYDGSDMSQTIQIFATMNILDSVSYIWITESQLNSPLLELIILPLYYLMEI</sequence>
<name>A0A397T392_9GLOM</name>
<evidence type="ECO:0000313" key="2">
    <source>
        <dbReference type="Proteomes" id="UP000265703"/>
    </source>
</evidence>
<gene>
    <name evidence="1" type="ORF">C1645_822162</name>
</gene>
<dbReference type="AlphaFoldDB" id="A0A397T392"/>
<comment type="caution">
    <text evidence="1">The sequence shown here is derived from an EMBL/GenBank/DDBJ whole genome shotgun (WGS) entry which is preliminary data.</text>
</comment>
<keyword evidence="2" id="KW-1185">Reference proteome</keyword>
<organism evidence="1 2">
    <name type="scientific">Glomus cerebriforme</name>
    <dbReference type="NCBI Taxonomy" id="658196"/>
    <lineage>
        <taxon>Eukaryota</taxon>
        <taxon>Fungi</taxon>
        <taxon>Fungi incertae sedis</taxon>
        <taxon>Mucoromycota</taxon>
        <taxon>Glomeromycotina</taxon>
        <taxon>Glomeromycetes</taxon>
        <taxon>Glomerales</taxon>
        <taxon>Glomeraceae</taxon>
        <taxon>Glomus</taxon>
    </lineage>
</organism>
<dbReference type="Proteomes" id="UP000265703">
    <property type="component" value="Unassembled WGS sequence"/>
</dbReference>
<accession>A0A397T392</accession>
<reference evidence="1 2" key="1">
    <citation type="submission" date="2018-06" db="EMBL/GenBank/DDBJ databases">
        <title>Comparative genomics reveals the genomic features of Rhizophagus irregularis, R. cerebriforme, R. diaphanum and Gigaspora rosea, and their symbiotic lifestyle signature.</title>
        <authorList>
            <person name="Morin E."/>
            <person name="San Clemente H."/>
            <person name="Chen E.C.H."/>
            <person name="De La Providencia I."/>
            <person name="Hainaut M."/>
            <person name="Kuo A."/>
            <person name="Kohler A."/>
            <person name="Murat C."/>
            <person name="Tang N."/>
            <person name="Roy S."/>
            <person name="Loubradou J."/>
            <person name="Henrissat B."/>
            <person name="Grigoriev I.V."/>
            <person name="Corradi N."/>
            <person name="Roux C."/>
            <person name="Martin F.M."/>
        </authorList>
    </citation>
    <scope>NUCLEOTIDE SEQUENCE [LARGE SCALE GENOMIC DNA]</scope>
    <source>
        <strain evidence="1 2">DAOM 227022</strain>
    </source>
</reference>